<evidence type="ECO:0000259" key="15">
    <source>
        <dbReference type="Pfam" id="PF18403"/>
    </source>
</evidence>
<feature type="domain" description="Glucosyltransferase 24 catalytic" evidence="16">
    <location>
        <begin position="845"/>
        <end position="1076"/>
    </location>
</feature>
<evidence type="ECO:0000256" key="6">
    <source>
        <dbReference type="ARBA" id="ARBA00022729"/>
    </source>
</evidence>
<protein>
    <submittedName>
        <fullName evidence="17">UDP-glucose glycoprotein glucosyltransferase 2</fullName>
    </submittedName>
</protein>
<comment type="pathway">
    <text evidence="3">Protein modification; protein glycosylation.</text>
</comment>
<evidence type="ECO:0000256" key="10">
    <source>
        <dbReference type="ARBA" id="ARBA00048456"/>
    </source>
</evidence>
<feature type="domain" description="UGGT thioredoxin-like" evidence="13">
    <location>
        <begin position="266"/>
        <end position="383"/>
    </location>
</feature>
<dbReference type="GO" id="GO:0018279">
    <property type="term" value="P:protein N-linked glycosylation via asparagine"/>
    <property type="evidence" value="ECO:0007669"/>
    <property type="project" value="TreeGrafter"/>
</dbReference>
<proteinExistence type="inferred from homology"/>
<comment type="function">
    <text evidence="9">Recognizes glycoproteins with minor folding defects. Reglucosylates single N-glycans near the misfolded part of the protein, thus providing quality control for protein folding in the endoplasmic reticulum. Reglucosylated proteins are recognized by calreticulin for recycling to the endoplasmic reticulum and refolding or degradation.</text>
</comment>
<reference evidence="17" key="2">
    <citation type="submission" date="2025-09" db="UniProtKB">
        <authorList>
            <consortium name="Ensembl"/>
        </authorList>
    </citation>
    <scope>IDENTIFICATION</scope>
</reference>
<evidence type="ECO:0000259" key="12">
    <source>
        <dbReference type="Pfam" id="PF18400"/>
    </source>
</evidence>
<evidence type="ECO:0000259" key="14">
    <source>
        <dbReference type="Pfam" id="PF18402"/>
    </source>
</evidence>
<dbReference type="Pfam" id="PF18401">
    <property type="entry name" value="Thioredoxin_13"/>
    <property type="match status" value="1"/>
</dbReference>
<evidence type="ECO:0000256" key="5">
    <source>
        <dbReference type="ARBA" id="ARBA00022679"/>
    </source>
</evidence>
<dbReference type="InterPro" id="IPR040693">
    <property type="entry name" value="UGGT_TRXL_1"/>
</dbReference>
<dbReference type="PANTHER" id="PTHR11226:SF1">
    <property type="entry name" value="UDP-GLUCOSE:GLYCOPROTEIN GLUCOSYLTRANSFERASE 2"/>
    <property type="match status" value="1"/>
</dbReference>
<evidence type="ECO:0000256" key="9">
    <source>
        <dbReference type="ARBA" id="ARBA00045874"/>
    </source>
</evidence>
<dbReference type="InterPro" id="IPR029044">
    <property type="entry name" value="Nucleotide-diphossugar_trans"/>
</dbReference>
<evidence type="ECO:0000256" key="2">
    <source>
        <dbReference type="ARBA" id="ARBA00004319"/>
    </source>
</evidence>
<dbReference type="Pfam" id="PF18400">
    <property type="entry name" value="Thioredoxin_12"/>
    <property type="match status" value="1"/>
</dbReference>
<feature type="domain" description="UGGT thioredoxin-like" evidence="14">
    <location>
        <begin position="396"/>
        <end position="645"/>
    </location>
</feature>
<sequence>QCLIMRVVFVVLVLLRVQHVHSASKGVVASLQAKWSMTPLLLETSEFIREDGEEKFWQFVDTVKELTVYKNGESVRSYYNLIIKKAGQFLTDLQVNLLKLSLSLRAYSPAVHAFQQIASDEPPPDGCTAFVVVHSQNACSTKDMKKLLKTAAGRPRPYLYKSDHQYPGVNGTDLPVAVLYAEIGTKEFNTFHKVLSERAQEGKLVYVLRHFVFEPKNEKMLLSGFGVELAIKSTEYKAVDDTQVKESKSLTTDNEAENDEVQGFLFRKLNFQAASRIMTVPKFDSLKLMQDLSQNFPSRARSLTRVAVNQDMRKEIEDTQKRLSESMGIQPGDASLFINGIHIDLDIHNPFSILDILRTEAKILEGLHNLGIRGSSVSKFLHLPSSTTVEDSYALDIRHSSIMWANDIEKDSMYRHWPSSVQELLRATFPGVIRQIRRNFYNLVLFLDPIQEESIELVKLAELFYKHNIPLRFVIGFVLVISADDKVDGFLDAGVALFRLLNYISEEYDEAQAFTSMVSIYNRVEVGETLSVDTVTAYLTKKFPKENAARILGVDSSYDDNRKAGGGFYRKSGLGALPVGLFNGIPLRSEEMDPEEIETVLLQKIMETTNFFQRAVFMGQITESVDVVDFLMEQTNVVPRINPLILSSERRYLDFTSSPGKEEVLYGVTMWIVADIEQPSGRQLLRNALKHMVNYCSFYFQLVVTTGIDNSALYRAVWASLLTQSSKNMLDFTLKLLKEENVELLKQGTKIKHLLKQGMDHDAFEKKFNTMEVDFLHSQQKYCKEVLKLKAGQRAVVSNGRVRFTNNPSSFGQLKKISMGSELSQVGPSHGTAHFVDSHVLSSVVYPFLLVCVQDTISHMAKAYGFQYELVQYKWPRWLHQQTEKQRIIWGYKILFLDVLFPLAVDKIIFVDADQIVRADLKELRDLALEGAPYGYTPFCDSRREMEGYRFWKTGYWASHLGHRKYHISALYVVDLKKFRKIAAGDRLRGQYQALSQDPNSLSNLDQDLPNNMIHQVAIKSLPQEWLWCETWCDDNSKTTAKTIDLCNNPKTKEPKLSAAVRIVPEWSKYDNEIKQFLKRSALQIHSLKLSLYPNY</sequence>
<keyword evidence="5" id="KW-0808">Transferase</keyword>
<dbReference type="Pfam" id="PF18402">
    <property type="entry name" value="Thioredoxin_14"/>
    <property type="match status" value="1"/>
</dbReference>
<dbReference type="GO" id="GO:0003980">
    <property type="term" value="F:UDP-glucose:glycoprotein glucosyltransferase activity"/>
    <property type="evidence" value="ECO:0007669"/>
    <property type="project" value="InterPro"/>
</dbReference>
<organism evidence="17 18">
    <name type="scientific">Sinocyclocheilus grahami</name>
    <name type="common">Dianchi golden-line fish</name>
    <name type="synonym">Barbus grahami</name>
    <dbReference type="NCBI Taxonomy" id="75366"/>
    <lineage>
        <taxon>Eukaryota</taxon>
        <taxon>Metazoa</taxon>
        <taxon>Chordata</taxon>
        <taxon>Craniata</taxon>
        <taxon>Vertebrata</taxon>
        <taxon>Euteleostomi</taxon>
        <taxon>Actinopterygii</taxon>
        <taxon>Neopterygii</taxon>
        <taxon>Teleostei</taxon>
        <taxon>Ostariophysi</taxon>
        <taxon>Cypriniformes</taxon>
        <taxon>Cyprinidae</taxon>
        <taxon>Cyprininae</taxon>
        <taxon>Sinocyclocheilus</taxon>
    </lineage>
</organism>
<name>A0A672RF28_SINGR</name>
<evidence type="ECO:0000256" key="8">
    <source>
        <dbReference type="ARBA" id="ARBA00023180"/>
    </source>
</evidence>
<reference evidence="17" key="1">
    <citation type="submission" date="2025-08" db="UniProtKB">
        <authorList>
            <consortium name="Ensembl"/>
        </authorList>
    </citation>
    <scope>IDENTIFICATION</scope>
</reference>
<keyword evidence="6 11" id="KW-0732">Signal</keyword>
<dbReference type="UniPathway" id="UPA00378"/>
<dbReference type="Pfam" id="PF18403">
    <property type="entry name" value="Thioredoxin_15"/>
    <property type="match status" value="1"/>
</dbReference>
<dbReference type="GO" id="GO:0036503">
    <property type="term" value="P:ERAD pathway"/>
    <property type="evidence" value="ECO:0007669"/>
    <property type="project" value="TreeGrafter"/>
</dbReference>
<dbReference type="InterPro" id="IPR040692">
    <property type="entry name" value="UGGT_TRXL_3"/>
</dbReference>
<keyword evidence="7" id="KW-0256">Endoplasmic reticulum</keyword>
<evidence type="ECO:0000259" key="16">
    <source>
        <dbReference type="Pfam" id="PF18404"/>
    </source>
</evidence>
<comment type="catalytic activity">
    <reaction evidence="10">
        <text>N(4)-(alpha-D-Man-(1-&gt;2)-alpha-D-Man-(1-&gt;2)-alpha-D-Man-(1-&gt;3)-[alpha-D-Man-(1-&gt;2)-alpha-D-Man-(1-&gt;3)-[alpha-D-Man-(1-&gt;2)-alpha-D-Man-(1-&gt;6)]-alpha-D-Man-(1-&gt;6)]-beta-D-Man-(1-&gt;4)-beta-D-GlcNAc-(1-&gt;4)-beta-D-GlcNAc)-L-asparaginyl-[protein] (N-glucan mannose isomer 9A1,2,3B1,2,3) + UDP-alpha-D-glucose = N(4)-(alpha-D-Glc-(1-&gt;3)-alpha-D-Man-(1-&gt;2)-alpha-D-Man-(1-&gt;2)-alpha-D-Man-(1-&gt;3)-[alpha-D-Man-(1-&gt;2)-alpha-D-Man-(1-&gt;3)-[alpha-D-Man-(1-&gt;2)-alpha-D-Man-(1-&gt;6)]-alpha-D-Man-(1-&gt;6)]-beta-D-Man-(1-&gt;4)-beta-D-GlcNAc-(1-&gt;4)-beta-D-GlcNAc)-L-asparaginyl-[protein] + UDP + H(+)</text>
        <dbReference type="Rhea" id="RHEA:61304"/>
        <dbReference type="Rhea" id="RHEA-COMP:14356"/>
        <dbReference type="Rhea" id="RHEA-COMP:14357"/>
        <dbReference type="ChEBI" id="CHEBI:15378"/>
        <dbReference type="ChEBI" id="CHEBI:58223"/>
        <dbReference type="ChEBI" id="CHEBI:58885"/>
        <dbReference type="ChEBI" id="CHEBI:59080"/>
        <dbReference type="ChEBI" id="CHEBI:139493"/>
    </reaction>
</comment>
<dbReference type="GO" id="GO:0051082">
    <property type="term" value="F:unfolded protein binding"/>
    <property type="evidence" value="ECO:0007669"/>
    <property type="project" value="TreeGrafter"/>
</dbReference>
<keyword evidence="8" id="KW-0325">Glycoprotein</keyword>
<dbReference type="InterPro" id="IPR040525">
    <property type="entry name" value="UGGT_TRXL_4"/>
</dbReference>
<feature type="chain" id="PRO_5025625108" evidence="11">
    <location>
        <begin position="23"/>
        <end position="1096"/>
    </location>
</feature>
<evidence type="ECO:0000256" key="11">
    <source>
        <dbReference type="SAM" id="SignalP"/>
    </source>
</evidence>
<dbReference type="GO" id="GO:0005788">
    <property type="term" value="C:endoplasmic reticulum lumen"/>
    <property type="evidence" value="ECO:0007669"/>
    <property type="project" value="UniProtKB-SubCell"/>
</dbReference>
<evidence type="ECO:0000256" key="4">
    <source>
        <dbReference type="ARBA" id="ARBA00006351"/>
    </source>
</evidence>
<evidence type="ECO:0000256" key="3">
    <source>
        <dbReference type="ARBA" id="ARBA00004922"/>
    </source>
</evidence>
<evidence type="ECO:0000313" key="18">
    <source>
        <dbReference type="Proteomes" id="UP000472262"/>
    </source>
</evidence>
<dbReference type="SUPFAM" id="SSF53448">
    <property type="entry name" value="Nucleotide-diphospho-sugar transferases"/>
    <property type="match status" value="1"/>
</dbReference>
<evidence type="ECO:0000256" key="1">
    <source>
        <dbReference type="ARBA" id="ARBA00001913"/>
    </source>
</evidence>
<keyword evidence="18" id="KW-1185">Reference proteome</keyword>
<evidence type="ECO:0000313" key="17">
    <source>
        <dbReference type="Ensembl" id="ENSSGRP00000087778.1"/>
    </source>
</evidence>
<feature type="signal peptide" evidence="11">
    <location>
        <begin position="1"/>
        <end position="22"/>
    </location>
</feature>
<dbReference type="Pfam" id="PF18404">
    <property type="entry name" value="Glyco_transf_24"/>
    <property type="match status" value="1"/>
</dbReference>
<gene>
    <name evidence="17" type="primary">LOC107555197</name>
</gene>
<dbReference type="InterPro" id="IPR009448">
    <property type="entry name" value="UDP-g_GGtrans"/>
</dbReference>
<dbReference type="AlphaFoldDB" id="A0A672RF28"/>
<feature type="domain" description="UGGT thioredoxin-like" evidence="12">
    <location>
        <begin position="38"/>
        <end position="218"/>
    </location>
</feature>
<accession>A0A672RF28</accession>
<comment type="similarity">
    <text evidence="4">Belongs to the glycosyltransferase 8 family.</text>
</comment>
<comment type="cofactor">
    <cofactor evidence="1">
        <name>Ca(2+)</name>
        <dbReference type="ChEBI" id="CHEBI:29108"/>
    </cofactor>
</comment>
<dbReference type="PANTHER" id="PTHR11226">
    <property type="entry name" value="UDP-GLUCOSE GLYCOPROTEIN:GLUCOSYLTRANSFERASE"/>
    <property type="match status" value="1"/>
</dbReference>
<dbReference type="InterPro" id="IPR040694">
    <property type="entry name" value="UGGT_TRXL_2"/>
</dbReference>
<dbReference type="Proteomes" id="UP000472262">
    <property type="component" value="Unassembled WGS sequence"/>
</dbReference>
<evidence type="ECO:0000256" key="7">
    <source>
        <dbReference type="ARBA" id="ARBA00022824"/>
    </source>
</evidence>
<dbReference type="Gene3D" id="3.90.550.10">
    <property type="entry name" value="Spore Coat Polysaccharide Biosynthesis Protein SpsA, Chain A"/>
    <property type="match status" value="1"/>
</dbReference>
<evidence type="ECO:0000259" key="13">
    <source>
        <dbReference type="Pfam" id="PF18401"/>
    </source>
</evidence>
<comment type="subcellular location">
    <subcellularLocation>
        <location evidence="2">Endoplasmic reticulum lumen</location>
    </subcellularLocation>
</comment>
<dbReference type="InterPro" id="IPR040497">
    <property type="entry name" value="Glyco_transf_24"/>
</dbReference>
<dbReference type="Ensembl" id="ENSSGRT00000093431.1">
    <property type="protein sequence ID" value="ENSSGRP00000087778.1"/>
    <property type="gene ID" value="ENSSGRG00000044063.1"/>
</dbReference>
<feature type="domain" description="UDP-glucose:glycoprotein glucosyltransferase thioredoxin-like" evidence="15">
    <location>
        <begin position="658"/>
        <end position="802"/>
    </location>
</feature>